<accession>A0ABM7MD35</accession>
<evidence type="ECO:0000313" key="1">
    <source>
        <dbReference type="EMBL" id="BCN93275.1"/>
    </source>
</evidence>
<reference evidence="1" key="1">
    <citation type="journal article" date="2022" name="Arch. Microbiol.">
        <title>Thiomicrorhabdus immobilis sp. nov., a mesophilic sulfur-oxidizing bacterium isolated from sediment of a brackish lake in northern Japan.</title>
        <authorList>
            <person name="Kojima H."/>
            <person name="Mochizuki J."/>
            <person name="Kanda M."/>
            <person name="Watanabe T."/>
            <person name="Fukui M."/>
        </authorList>
    </citation>
    <scope>NUCLEOTIDE SEQUENCE</scope>
    <source>
        <strain evidence="1">Am19</strain>
    </source>
</reference>
<proteinExistence type="predicted"/>
<gene>
    <name evidence="1" type="ORF">THMIRHAM_10600</name>
</gene>
<keyword evidence="2" id="KW-1185">Reference proteome</keyword>
<dbReference type="EMBL" id="AP024202">
    <property type="protein sequence ID" value="BCN93275.1"/>
    <property type="molecule type" value="Genomic_DNA"/>
</dbReference>
<name>A0ABM7MD35_9GAMM</name>
<dbReference type="Proteomes" id="UP001054820">
    <property type="component" value="Chromosome"/>
</dbReference>
<evidence type="ECO:0008006" key="3">
    <source>
        <dbReference type="Google" id="ProtNLM"/>
    </source>
</evidence>
<evidence type="ECO:0000313" key="2">
    <source>
        <dbReference type="Proteomes" id="UP001054820"/>
    </source>
</evidence>
<sequence>MAFWFEKNDFRRFRRIDMSVKLFVTPTAPIVDMDIHALGIDYFPNSVNKKIRQNHQRLLHWVNHIQEQKEILQPVFLQVIDSAEMLGEAVKQVSLGKNPLLDEAFAKKIMSSLKMIGRIKSLEEPAPKTFQYFSEVEKKLTHFYRLLLLSLHKSTPKTYHYFEPVTQTFKIDEMTKKFSQPAFQKIPLVQSINYMHKLVDDFCTVFQEMNQDYYLREHPEAWRVHDVTISAGGFSALFPKRYLPGKQLTTYMYFQNHGRAMNVHTTFARCQTKPDKMSELNAFYFEFPEPQDQQFLELEIERLQIEKTVEHCMTSQWLANFGGR</sequence>
<organism evidence="1 2">
    <name type="scientific">Thiomicrorhabdus immobilis</name>
    <dbReference type="NCBI Taxonomy" id="2791037"/>
    <lineage>
        <taxon>Bacteria</taxon>
        <taxon>Pseudomonadati</taxon>
        <taxon>Pseudomonadota</taxon>
        <taxon>Gammaproteobacteria</taxon>
        <taxon>Thiotrichales</taxon>
        <taxon>Piscirickettsiaceae</taxon>
        <taxon>Thiomicrorhabdus</taxon>
    </lineage>
</organism>
<protein>
    <recommendedName>
        <fullName evidence="3">DUF4238 domain-containing protein</fullName>
    </recommendedName>
</protein>